<feature type="region of interest" description="Disordered" evidence="4">
    <location>
        <begin position="355"/>
        <end position="383"/>
    </location>
</feature>
<feature type="region of interest" description="Disordered" evidence="4">
    <location>
        <begin position="478"/>
        <end position="499"/>
    </location>
</feature>
<dbReference type="GO" id="GO:0032991">
    <property type="term" value="C:protein-containing complex"/>
    <property type="evidence" value="ECO:0007669"/>
    <property type="project" value="UniProtKB-ARBA"/>
</dbReference>
<dbReference type="OrthoDB" id="16772at2759"/>
<accession>A0A175W984</accession>
<dbReference type="GO" id="GO:0000323">
    <property type="term" value="C:lytic vacuole"/>
    <property type="evidence" value="ECO:0007669"/>
    <property type="project" value="TreeGrafter"/>
</dbReference>
<evidence type="ECO:0000313" key="6">
    <source>
        <dbReference type="Proteomes" id="UP000078237"/>
    </source>
</evidence>
<dbReference type="AlphaFoldDB" id="A0A175W984"/>
<keyword evidence="3" id="KW-0175">Coiled coil</keyword>
<protein>
    <recommendedName>
        <fullName evidence="2">Autophagy-related protein 14</fullName>
    </recommendedName>
</protein>
<reference evidence="5 6" key="1">
    <citation type="journal article" date="2016" name="Genome Announc.">
        <title>Genome Sequence of Madurella mycetomatis mm55, Isolated from a Human Mycetoma Case in Sudan.</title>
        <authorList>
            <person name="Smit S."/>
            <person name="Derks M.F."/>
            <person name="Bervoets S."/>
            <person name="Fahal A."/>
            <person name="van Leeuwen W."/>
            <person name="van Belkum A."/>
            <person name="van de Sande W.W."/>
        </authorList>
    </citation>
    <scope>NUCLEOTIDE SEQUENCE [LARGE SCALE GENOMIC DNA]</scope>
    <source>
        <strain evidence="6">mm55</strain>
    </source>
</reference>
<feature type="region of interest" description="Disordered" evidence="4">
    <location>
        <begin position="259"/>
        <end position="280"/>
    </location>
</feature>
<dbReference type="GO" id="GO:0005768">
    <property type="term" value="C:endosome"/>
    <property type="evidence" value="ECO:0007669"/>
    <property type="project" value="TreeGrafter"/>
</dbReference>
<dbReference type="PANTHER" id="PTHR15157:SF13">
    <property type="entry name" value="AUTOPHAGY-RELATED PROTEIN 14"/>
    <property type="match status" value="1"/>
</dbReference>
<evidence type="ECO:0000313" key="5">
    <source>
        <dbReference type="EMBL" id="KXX80082.1"/>
    </source>
</evidence>
<comment type="caution">
    <text evidence="5">The sequence shown here is derived from an EMBL/GenBank/DDBJ whole genome shotgun (WGS) entry which is preliminary data.</text>
</comment>
<sequence length="499" mass="55163">MMNCSICHRPHHAKKLPFLCAVDARNRLYESRVEYAQALMQTETDRSRVDAVLLSQAGESREQSAESQRAKADWLMAQEAAAADQTSRIIAQAELLKTKVDAARKEIAAKKDAIARRKSDLSSVAAGTQARRSRQLEETERSSQRSKYKWNRSADTMATTRAFLCEEAARLYGLRQVKKGSVRRYEIGGVEMFDLHAMNTLSPEVISTSLAHIAHILVLASHYLAIRLPAEITLPHRDYPRPTIFSLASSYKHGEVPFPGSALSSQTPSDGDQRHVPRPRPLFIDKPLPTLAKDDPSAYSFFVEGASLLAYDIAWACCSQGVSFGDKDSYEDVCNMGQNLWRLLIGDQLHRRSVEPTFPTSLTPPTGSPRDEDHGEMTNPKLTIGRWSHGTVHSFLGGAEGTEFVRNFKILAPLKLADRLKKRLSSEAPMLEWEKIEGDEVEDGFEDGVLVRGHGSGGSGARDLGVASIMTVRTVGTTRGLSDGNTTRGTSGWTKLKNR</sequence>
<gene>
    <name evidence="5" type="ORF">MMYC01_202872</name>
</gene>
<evidence type="ECO:0000256" key="3">
    <source>
        <dbReference type="ARBA" id="ARBA00023054"/>
    </source>
</evidence>
<dbReference type="GO" id="GO:0000149">
    <property type="term" value="F:SNARE binding"/>
    <property type="evidence" value="ECO:0007669"/>
    <property type="project" value="TreeGrafter"/>
</dbReference>
<dbReference type="GO" id="GO:0035493">
    <property type="term" value="P:SNARE complex assembly"/>
    <property type="evidence" value="ECO:0007669"/>
    <property type="project" value="TreeGrafter"/>
</dbReference>
<feature type="compositionally biased region" description="Polar residues" evidence="4">
    <location>
        <begin position="478"/>
        <end position="493"/>
    </location>
</feature>
<evidence type="ECO:0000256" key="2">
    <source>
        <dbReference type="ARBA" id="ARBA00013807"/>
    </source>
</evidence>
<organism evidence="5 6">
    <name type="scientific">Madurella mycetomatis</name>
    <dbReference type="NCBI Taxonomy" id="100816"/>
    <lineage>
        <taxon>Eukaryota</taxon>
        <taxon>Fungi</taxon>
        <taxon>Dikarya</taxon>
        <taxon>Ascomycota</taxon>
        <taxon>Pezizomycotina</taxon>
        <taxon>Sordariomycetes</taxon>
        <taxon>Sordariomycetidae</taxon>
        <taxon>Sordariales</taxon>
        <taxon>Sordariales incertae sedis</taxon>
        <taxon>Madurella</taxon>
    </lineage>
</organism>
<evidence type="ECO:0000256" key="4">
    <source>
        <dbReference type="SAM" id="MobiDB-lite"/>
    </source>
</evidence>
<feature type="region of interest" description="Disordered" evidence="4">
    <location>
        <begin position="124"/>
        <end position="147"/>
    </location>
</feature>
<dbReference type="EMBL" id="LCTW02000069">
    <property type="protein sequence ID" value="KXX80082.1"/>
    <property type="molecule type" value="Genomic_DNA"/>
</dbReference>
<comment type="similarity">
    <text evidence="1">Belongs to the ATG14 family.</text>
</comment>
<dbReference type="Proteomes" id="UP000078237">
    <property type="component" value="Unassembled WGS sequence"/>
</dbReference>
<dbReference type="InterPro" id="IPR018791">
    <property type="entry name" value="UV_resistance/autophagy_Atg14"/>
</dbReference>
<evidence type="ECO:0000256" key="1">
    <source>
        <dbReference type="ARBA" id="ARBA00009574"/>
    </source>
</evidence>
<keyword evidence="6" id="KW-1185">Reference proteome</keyword>
<name>A0A175W984_9PEZI</name>
<feature type="compositionally biased region" description="Basic and acidic residues" evidence="4">
    <location>
        <begin position="134"/>
        <end position="143"/>
    </location>
</feature>
<dbReference type="PANTHER" id="PTHR15157">
    <property type="entry name" value="UV RADIATION RESISTANCE-ASSOCIATED GENE PROTEIN"/>
    <property type="match status" value="1"/>
</dbReference>
<dbReference type="Pfam" id="PF10186">
    <property type="entry name" value="ATG14"/>
    <property type="match status" value="1"/>
</dbReference>
<dbReference type="VEuPathDB" id="FungiDB:MMYC01_202872"/>
<proteinExistence type="inferred from homology"/>